<organism evidence="2">
    <name type="scientific">Rhizophora mucronata</name>
    <name type="common">Asiatic mangrove</name>
    <dbReference type="NCBI Taxonomy" id="61149"/>
    <lineage>
        <taxon>Eukaryota</taxon>
        <taxon>Viridiplantae</taxon>
        <taxon>Streptophyta</taxon>
        <taxon>Embryophyta</taxon>
        <taxon>Tracheophyta</taxon>
        <taxon>Spermatophyta</taxon>
        <taxon>Magnoliopsida</taxon>
        <taxon>eudicotyledons</taxon>
        <taxon>Gunneridae</taxon>
        <taxon>Pentapetalae</taxon>
        <taxon>rosids</taxon>
        <taxon>fabids</taxon>
        <taxon>Malpighiales</taxon>
        <taxon>Rhizophoraceae</taxon>
        <taxon>Rhizophora</taxon>
    </lineage>
</organism>
<feature type="compositionally biased region" description="Low complexity" evidence="1">
    <location>
        <begin position="20"/>
        <end position="33"/>
    </location>
</feature>
<accession>A0A2P2KKK2</accession>
<feature type="region of interest" description="Disordered" evidence="1">
    <location>
        <begin position="1"/>
        <end position="44"/>
    </location>
</feature>
<dbReference type="EMBL" id="GGEC01025767">
    <property type="protein sequence ID" value="MBX06251.1"/>
    <property type="molecule type" value="Transcribed_RNA"/>
</dbReference>
<proteinExistence type="predicted"/>
<name>A0A2P2KKK2_RHIMU</name>
<evidence type="ECO:0000313" key="2">
    <source>
        <dbReference type="EMBL" id="MBX06251.1"/>
    </source>
</evidence>
<reference evidence="2" key="1">
    <citation type="submission" date="2018-02" db="EMBL/GenBank/DDBJ databases">
        <title>Rhizophora mucronata_Transcriptome.</title>
        <authorList>
            <person name="Meera S.P."/>
            <person name="Sreeshan A."/>
            <person name="Augustine A."/>
        </authorList>
    </citation>
    <scope>NUCLEOTIDE SEQUENCE</scope>
    <source>
        <tissue evidence="2">Leaf</tissue>
    </source>
</reference>
<evidence type="ECO:0000256" key="1">
    <source>
        <dbReference type="SAM" id="MobiDB-lite"/>
    </source>
</evidence>
<sequence length="44" mass="4810">MAADIDGNFPRRIVPRVLSKPRSGSSISRRSWSLAGKKNCPSIP</sequence>
<protein>
    <submittedName>
        <fullName evidence="2">Uncharacterized protein</fullName>
    </submittedName>
</protein>
<dbReference type="AlphaFoldDB" id="A0A2P2KKK2"/>